<dbReference type="EMBL" id="JBJJXI010000070">
    <property type="protein sequence ID" value="KAL3396604.1"/>
    <property type="molecule type" value="Genomic_DNA"/>
</dbReference>
<organism evidence="1 2">
    <name type="scientific">Trichogramma kaykai</name>
    <dbReference type="NCBI Taxonomy" id="54128"/>
    <lineage>
        <taxon>Eukaryota</taxon>
        <taxon>Metazoa</taxon>
        <taxon>Ecdysozoa</taxon>
        <taxon>Arthropoda</taxon>
        <taxon>Hexapoda</taxon>
        <taxon>Insecta</taxon>
        <taxon>Pterygota</taxon>
        <taxon>Neoptera</taxon>
        <taxon>Endopterygota</taxon>
        <taxon>Hymenoptera</taxon>
        <taxon>Apocrita</taxon>
        <taxon>Proctotrupomorpha</taxon>
        <taxon>Chalcidoidea</taxon>
        <taxon>Trichogrammatidae</taxon>
        <taxon>Trichogramma</taxon>
    </lineage>
</organism>
<protein>
    <submittedName>
        <fullName evidence="1">Uncharacterized protein</fullName>
    </submittedName>
</protein>
<reference evidence="1 2" key="1">
    <citation type="journal article" date="2024" name="bioRxiv">
        <title>A reference genome for Trichogramma kaykai: A tiny desert-dwelling parasitoid wasp with competing sex-ratio distorters.</title>
        <authorList>
            <person name="Culotta J."/>
            <person name="Lindsey A.R."/>
        </authorList>
    </citation>
    <scope>NUCLEOTIDE SEQUENCE [LARGE SCALE GENOMIC DNA]</scope>
    <source>
        <strain evidence="1 2">KSX58</strain>
    </source>
</reference>
<evidence type="ECO:0000313" key="1">
    <source>
        <dbReference type="EMBL" id="KAL3396604.1"/>
    </source>
</evidence>
<dbReference type="AlphaFoldDB" id="A0ABD2WUT3"/>
<dbReference type="Proteomes" id="UP001627154">
    <property type="component" value="Unassembled WGS sequence"/>
</dbReference>
<accession>A0ABD2WUT3</accession>
<evidence type="ECO:0000313" key="2">
    <source>
        <dbReference type="Proteomes" id="UP001627154"/>
    </source>
</evidence>
<comment type="caution">
    <text evidence="1">The sequence shown here is derived from an EMBL/GenBank/DDBJ whole genome shotgun (WGS) entry which is preliminary data.</text>
</comment>
<sequence length="200" mass="22123">MFFSEQRSTARQKRNRFSIFCWAKRHEQSAEETTDPPSYLTLFPERNESEARIVGVNNAAPPVLLDVASSFVLRAPPPSYSQAQGMYTSGPDSFERFLSSTGDFPSSATISSPKPVKMLCRRCAAIVPTLPEQHTDIVTHVTAMLLFFIGYRPLPIFYFPSHTLIIVECTFPVAGLSVLYHTALVAANPPIITAATVEPI</sequence>
<proteinExistence type="predicted"/>
<gene>
    <name evidence="1" type="ORF">TKK_009484</name>
</gene>
<name>A0ABD2WUT3_9HYME</name>
<keyword evidence="2" id="KW-1185">Reference proteome</keyword>